<dbReference type="FunFam" id="3.40.50.300:FF:001179">
    <property type="entry name" value="Rho family GTPase"/>
    <property type="match status" value="1"/>
</dbReference>
<comment type="similarity">
    <text evidence="1">Belongs to the small GTPase superfamily. Rho family.</text>
</comment>
<feature type="domain" description="Agglutinin" evidence="5">
    <location>
        <begin position="254"/>
        <end position="371"/>
    </location>
</feature>
<dbReference type="PROSITE" id="PS51420">
    <property type="entry name" value="RHO"/>
    <property type="match status" value="1"/>
</dbReference>
<evidence type="ECO:0000259" key="5">
    <source>
        <dbReference type="Pfam" id="PF07468"/>
    </source>
</evidence>
<evidence type="ECO:0000256" key="4">
    <source>
        <dbReference type="ARBA" id="ARBA00023288"/>
    </source>
</evidence>
<dbReference type="Pfam" id="PF07468">
    <property type="entry name" value="Agglutinin"/>
    <property type="match status" value="1"/>
</dbReference>
<dbReference type="InterPro" id="IPR027417">
    <property type="entry name" value="P-loop_NTPase"/>
</dbReference>
<dbReference type="GO" id="GO:0007264">
    <property type="term" value="P:small GTPase-mediated signal transduction"/>
    <property type="evidence" value="ECO:0007669"/>
    <property type="project" value="InterPro"/>
</dbReference>
<proteinExistence type="inferred from homology"/>
<dbReference type="Gene3D" id="2.80.10.50">
    <property type="match status" value="1"/>
</dbReference>
<evidence type="ECO:0000256" key="3">
    <source>
        <dbReference type="ARBA" id="ARBA00023134"/>
    </source>
</evidence>
<keyword evidence="4" id="KW-0449">Lipoprotein</keyword>
<dbReference type="Gene3D" id="3.40.50.300">
    <property type="entry name" value="P-loop containing nucleotide triphosphate hydrolases"/>
    <property type="match status" value="1"/>
</dbReference>
<dbReference type="PROSITE" id="PS51421">
    <property type="entry name" value="RAS"/>
    <property type="match status" value="1"/>
</dbReference>
<dbReference type="GO" id="GO:0003924">
    <property type="term" value="F:GTPase activity"/>
    <property type="evidence" value="ECO:0007669"/>
    <property type="project" value="InterPro"/>
</dbReference>
<dbReference type="InterPro" id="IPR003578">
    <property type="entry name" value="Small_GTPase_Rho"/>
</dbReference>
<dbReference type="SMART" id="SM00175">
    <property type="entry name" value="RAB"/>
    <property type="match status" value="1"/>
</dbReference>
<dbReference type="InterPro" id="IPR008998">
    <property type="entry name" value="Agglutinin"/>
</dbReference>
<dbReference type="PROSITE" id="PS51419">
    <property type="entry name" value="RAB"/>
    <property type="match status" value="1"/>
</dbReference>
<reference evidence="6" key="1">
    <citation type="submission" date="2020-08" db="EMBL/GenBank/DDBJ databases">
        <title>Plant Genome Project.</title>
        <authorList>
            <person name="Zhang R.-G."/>
        </authorList>
    </citation>
    <scope>NUCLEOTIDE SEQUENCE</scope>
    <source>
        <strain evidence="6">WSP0</strain>
        <tissue evidence="6">Leaf</tissue>
    </source>
</reference>
<keyword evidence="3" id="KW-0342">GTP-binding</keyword>
<name>A0AAV6K5U1_9ERIC</name>
<dbReference type="GO" id="GO:0005525">
    <property type="term" value="F:GTP binding"/>
    <property type="evidence" value="ECO:0007669"/>
    <property type="project" value="UniProtKB-KW"/>
</dbReference>
<dbReference type="SMART" id="SM00173">
    <property type="entry name" value="RAS"/>
    <property type="match status" value="1"/>
</dbReference>
<dbReference type="InterPro" id="IPR036242">
    <property type="entry name" value="Agglutinin_dom_sf"/>
</dbReference>
<dbReference type="Proteomes" id="UP000823749">
    <property type="component" value="Chromosome 5"/>
</dbReference>
<evidence type="ECO:0000313" key="6">
    <source>
        <dbReference type="EMBL" id="KAG5547727.1"/>
    </source>
</evidence>
<sequence length="572" mass="63286">MSASRFIKCVTVGDGAVGKTCMLLSFITDTFPTVYVPRVFDDYVTTLVVDGSTVNLGLLDTPGRDDYDRLRPLSYPQADVFILAFSLISKASYKNISEKWIVELRHFAPWVPLVLVGTKLDLREDKKFYVDHPGAVPITTAQGEELRKLIGAAAYIECSSITKLNLNAVFEEVIKVVLQPPKENKKGHNASYFFSVLKNACNFLLPPNQPQGPSVGDKNMYTGGTGTSTGNEEMDLPKFVEEMDMSNFEEEMYLTKVLVFNSLSNKNYLRPVGSNCYMKFDPTADVVSWGVKHEIQKSKSGGGLVHIRCCDNGKYWAWGPTKDSVGFITAQANQPGEYRTFSTRACTLIKPSFNTKDGVSVVNLEVMYRGRWWSIGGDGGGYLKPGGEDFIISDWESLPTKQPQGAFDGDKNTNITGGVLIGDTTIEGGVFFGSSNINAPVLIGNTTVNYQLFATQIPEVVDRMGTQLSAEMVRQLGKQLSAEMVRQLGTQLSVEMVRQYLSAEMVRQLGTNVWAEMMRQLGTQLWAEMVCQLGTQLPTEMVRQLGTQLSAEMVRQLGTQLSEMVDHLIVND</sequence>
<evidence type="ECO:0000313" key="7">
    <source>
        <dbReference type="Proteomes" id="UP000823749"/>
    </source>
</evidence>
<dbReference type="Pfam" id="PF00071">
    <property type="entry name" value="Ras"/>
    <property type="match status" value="1"/>
</dbReference>
<evidence type="ECO:0000256" key="1">
    <source>
        <dbReference type="ARBA" id="ARBA00010142"/>
    </source>
</evidence>
<gene>
    <name evidence="6" type="ORF">RHGRI_013425</name>
</gene>
<dbReference type="NCBIfam" id="TIGR00231">
    <property type="entry name" value="small_GTP"/>
    <property type="match status" value="1"/>
</dbReference>
<dbReference type="PANTHER" id="PTHR24072">
    <property type="entry name" value="RHO FAMILY GTPASE"/>
    <property type="match status" value="1"/>
</dbReference>
<dbReference type="SUPFAM" id="SSF52540">
    <property type="entry name" value="P-loop containing nucleoside triphosphate hydrolases"/>
    <property type="match status" value="1"/>
</dbReference>
<dbReference type="EMBL" id="JACTNZ010000005">
    <property type="protein sequence ID" value="KAG5547727.1"/>
    <property type="molecule type" value="Genomic_DNA"/>
</dbReference>
<organism evidence="6 7">
    <name type="scientific">Rhododendron griersonianum</name>
    <dbReference type="NCBI Taxonomy" id="479676"/>
    <lineage>
        <taxon>Eukaryota</taxon>
        <taxon>Viridiplantae</taxon>
        <taxon>Streptophyta</taxon>
        <taxon>Embryophyta</taxon>
        <taxon>Tracheophyta</taxon>
        <taxon>Spermatophyta</taxon>
        <taxon>Magnoliopsida</taxon>
        <taxon>eudicotyledons</taxon>
        <taxon>Gunneridae</taxon>
        <taxon>Pentapetalae</taxon>
        <taxon>asterids</taxon>
        <taxon>Ericales</taxon>
        <taxon>Ericaceae</taxon>
        <taxon>Ericoideae</taxon>
        <taxon>Rhodoreae</taxon>
        <taxon>Rhododendron</taxon>
    </lineage>
</organism>
<protein>
    <recommendedName>
        <fullName evidence="5">Agglutinin domain-containing protein</fullName>
    </recommendedName>
</protein>
<keyword evidence="2" id="KW-0547">Nucleotide-binding</keyword>
<dbReference type="AlphaFoldDB" id="A0AAV6K5U1"/>
<evidence type="ECO:0000256" key="2">
    <source>
        <dbReference type="ARBA" id="ARBA00022741"/>
    </source>
</evidence>
<comment type="caution">
    <text evidence="6">The sequence shown here is derived from an EMBL/GenBank/DDBJ whole genome shotgun (WGS) entry which is preliminary data.</text>
</comment>
<dbReference type="SUPFAM" id="SSF50382">
    <property type="entry name" value="Agglutinin"/>
    <property type="match status" value="1"/>
</dbReference>
<keyword evidence="7" id="KW-1185">Reference proteome</keyword>
<dbReference type="SMART" id="SM00174">
    <property type="entry name" value="RHO"/>
    <property type="match status" value="1"/>
</dbReference>
<dbReference type="PRINTS" id="PR00449">
    <property type="entry name" value="RASTRNSFRMNG"/>
</dbReference>
<dbReference type="CDD" id="cd04133">
    <property type="entry name" value="Rop_like"/>
    <property type="match status" value="1"/>
</dbReference>
<accession>A0AAV6K5U1</accession>
<dbReference type="InterPro" id="IPR005225">
    <property type="entry name" value="Small_GTP-bd"/>
</dbReference>
<dbReference type="InterPro" id="IPR001806">
    <property type="entry name" value="Small_GTPase"/>
</dbReference>